<reference evidence="2 3" key="1">
    <citation type="submission" date="2018-08" db="EMBL/GenBank/DDBJ databases">
        <title>Draft genome sequence of Psychrilyobacter sp. strain SD5 isolated from Black Sea water.</title>
        <authorList>
            <person name="Yadav S."/>
            <person name="Villanueva L."/>
            <person name="Damste J.S.S."/>
        </authorList>
    </citation>
    <scope>NUCLEOTIDE SEQUENCE [LARGE SCALE GENOMIC DNA]</scope>
    <source>
        <strain evidence="2 3">SD5</strain>
    </source>
</reference>
<dbReference type="RefSeq" id="WP_114643369.1">
    <property type="nucleotide sequence ID" value="NZ_JAACIO010000031.1"/>
</dbReference>
<keyword evidence="1" id="KW-1277">Toxin-antitoxin system</keyword>
<dbReference type="InterPro" id="IPR007712">
    <property type="entry name" value="RelE/ParE_toxin"/>
</dbReference>
<dbReference type="SUPFAM" id="SSF143011">
    <property type="entry name" value="RelE-like"/>
    <property type="match status" value="1"/>
</dbReference>
<dbReference type="EMBL" id="QUAJ01000031">
    <property type="protein sequence ID" value="REI39798.1"/>
    <property type="molecule type" value="Genomic_DNA"/>
</dbReference>
<evidence type="ECO:0000256" key="1">
    <source>
        <dbReference type="ARBA" id="ARBA00022649"/>
    </source>
</evidence>
<sequence length="101" mass="11797">MELKVCNEFEEQLVKVSEKEGGKIKILAGILEKIDLLVEFNGFVPGQTVAITNHKPLREIRYKDYRIFYAVQKNIIKVLSILQKDQNKFDNKTFKKIKDLL</sequence>
<dbReference type="Pfam" id="PF05016">
    <property type="entry name" value="ParE_toxin"/>
    <property type="match status" value="1"/>
</dbReference>
<evidence type="ECO:0000313" key="3">
    <source>
        <dbReference type="Proteomes" id="UP000263486"/>
    </source>
</evidence>
<accession>A0ABX9KDV1</accession>
<gene>
    <name evidence="2" type="ORF">DYH56_13295</name>
</gene>
<name>A0ABX9KDV1_9FUSO</name>
<keyword evidence="3" id="KW-1185">Reference proteome</keyword>
<dbReference type="Gene3D" id="3.30.2310.20">
    <property type="entry name" value="RelE-like"/>
    <property type="match status" value="1"/>
</dbReference>
<proteinExistence type="predicted"/>
<dbReference type="Proteomes" id="UP000263486">
    <property type="component" value="Unassembled WGS sequence"/>
</dbReference>
<comment type="caution">
    <text evidence="2">The sequence shown here is derived from an EMBL/GenBank/DDBJ whole genome shotgun (WGS) entry which is preliminary data.</text>
</comment>
<organism evidence="2 3">
    <name type="scientific">Psychrilyobacter piezotolerans</name>
    <dbReference type="NCBI Taxonomy" id="2293438"/>
    <lineage>
        <taxon>Bacteria</taxon>
        <taxon>Fusobacteriati</taxon>
        <taxon>Fusobacteriota</taxon>
        <taxon>Fusobacteriia</taxon>
        <taxon>Fusobacteriales</taxon>
        <taxon>Fusobacteriaceae</taxon>
        <taxon>Psychrilyobacter</taxon>
    </lineage>
</organism>
<dbReference type="InterPro" id="IPR035093">
    <property type="entry name" value="RelE/ParE_toxin_dom_sf"/>
</dbReference>
<evidence type="ECO:0000313" key="2">
    <source>
        <dbReference type="EMBL" id="REI39798.1"/>
    </source>
</evidence>
<protein>
    <submittedName>
        <fullName evidence="2">Type II toxin-antitoxin system RelE/ParE family toxin</fullName>
    </submittedName>
</protein>